<evidence type="ECO:0000313" key="2">
    <source>
        <dbReference type="EMBL" id="KAJ4974801.1"/>
    </source>
</evidence>
<accession>A0A9Q0KQG3</accession>
<organism evidence="2 3">
    <name type="scientific">Protea cynaroides</name>
    <dbReference type="NCBI Taxonomy" id="273540"/>
    <lineage>
        <taxon>Eukaryota</taxon>
        <taxon>Viridiplantae</taxon>
        <taxon>Streptophyta</taxon>
        <taxon>Embryophyta</taxon>
        <taxon>Tracheophyta</taxon>
        <taxon>Spermatophyta</taxon>
        <taxon>Magnoliopsida</taxon>
        <taxon>Proteales</taxon>
        <taxon>Proteaceae</taxon>
        <taxon>Protea</taxon>
    </lineage>
</organism>
<evidence type="ECO:0000313" key="3">
    <source>
        <dbReference type="Proteomes" id="UP001141806"/>
    </source>
</evidence>
<feature type="compositionally biased region" description="Basic residues" evidence="1">
    <location>
        <begin position="164"/>
        <end position="173"/>
    </location>
</feature>
<feature type="region of interest" description="Disordered" evidence="1">
    <location>
        <begin position="132"/>
        <end position="173"/>
    </location>
</feature>
<dbReference type="InterPro" id="IPR040256">
    <property type="entry name" value="At4g02000-like"/>
</dbReference>
<feature type="compositionally biased region" description="Polar residues" evidence="1">
    <location>
        <begin position="145"/>
        <end position="158"/>
    </location>
</feature>
<dbReference type="PANTHER" id="PTHR31286">
    <property type="entry name" value="GLYCINE-RICH CELL WALL STRUCTURAL PROTEIN 1.8-LIKE"/>
    <property type="match status" value="1"/>
</dbReference>
<gene>
    <name evidence="2" type="ORF">NE237_007975</name>
</gene>
<reference evidence="2" key="1">
    <citation type="journal article" date="2023" name="Plant J.">
        <title>The genome of the king protea, Protea cynaroides.</title>
        <authorList>
            <person name="Chang J."/>
            <person name="Duong T.A."/>
            <person name="Schoeman C."/>
            <person name="Ma X."/>
            <person name="Roodt D."/>
            <person name="Barker N."/>
            <person name="Li Z."/>
            <person name="Van de Peer Y."/>
            <person name="Mizrachi E."/>
        </authorList>
    </citation>
    <scope>NUCLEOTIDE SEQUENCE</scope>
    <source>
        <tissue evidence="2">Young leaves</tissue>
    </source>
</reference>
<keyword evidence="3" id="KW-1185">Reference proteome</keyword>
<evidence type="ECO:0008006" key="4">
    <source>
        <dbReference type="Google" id="ProtNLM"/>
    </source>
</evidence>
<proteinExistence type="predicted"/>
<sequence length="430" mass="45544">MFIRSWDRSVHSGIFSLKDIPLWVSLPNLPLHLWGSEALSSVCLILGVSLYADETTVSKSRLAFARVFVQFNSASPLKDAILIEYDIGEMFIQPVKYDWKPPHCLDCYIFGHLKKDCPSPRAAPALLEDIPNVHIDHPPHADPGSDSQATQSIPQSGFQVGKLSGRRRSRLSRKQAARVAALISQARTDEAQPSAQSGTQKQSVGHTIEVSSVGSMLADAGGSQTLSSTLPRLGQSPSDAFIAISPGSIAVIPHLRIACSSAPSSVFTNSSSTVVNPIPTSPSLTNPSLETLSFALSASINCDAPPQSLILCSPNLFEVLSCPPLDAPPPNPLVIPLSSLPRGIENKISTPLVATSLTSSLAPLFVGPGTTYSPSFPGSAILVDQPRLPPLNLSRSSTGLPPLAPTELSLRPSISVRTKSSPHIVSMAAL</sequence>
<protein>
    <recommendedName>
        <fullName evidence="4">DUF4283 domain-containing protein</fullName>
    </recommendedName>
</protein>
<feature type="compositionally biased region" description="Polar residues" evidence="1">
    <location>
        <begin position="191"/>
        <end position="205"/>
    </location>
</feature>
<dbReference type="OrthoDB" id="1937106at2759"/>
<dbReference type="PANTHER" id="PTHR31286:SF165">
    <property type="entry name" value="DUF4283 DOMAIN-CONTAINING PROTEIN"/>
    <property type="match status" value="1"/>
</dbReference>
<comment type="caution">
    <text evidence="2">The sequence shown here is derived from an EMBL/GenBank/DDBJ whole genome shotgun (WGS) entry which is preliminary data.</text>
</comment>
<feature type="region of interest" description="Disordered" evidence="1">
    <location>
        <begin position="185"/>
        <end position="205"/>
    </location>
</feature>
<dbReference type="EMBL" id="JAMYWD010000004">
    <property type="protein sequence ID" value="KAJ4974801.1"/>
    <property type="molecule type" value="Genomic_DNA"/>
</dbReference>
<dbReference type="Proteomes" id="UP001141806">
    <property type="component" value="Unassembled WGS sequence"/>
</dbReference>
<name>A0A9Q0KQG3_9MAGN</name>
<dbReference type="AlphaFoldDB" id="A0A9Q0KQG3"/>
<evidence type="ECO:0000256" key="1">
    <source>
        <dbReference type="SAM" id="MobiDB-lite"/>
    </source>
</evidence>